<organism evidence="2 3">
    <name type="scientific">Periconia digitata</name>
    <dbReference type="NCBI Taxonomy" id="1303443"/>
    <lineage>
        <taxon>Eukaryota</taxon>
        <taxon>Fungi</taxon>
        <taxon>Dikarya</taxon>
        <taxon>Ascomycota</taxon>
        <taxon>Pezizomycotina</taxon>
        <taxon>Dothideomycetes</taxon>
        <taxon>Pleosporomycetidae</taxon>
        <taxon>Pleosporales</taxon>
        <taxon>Massarineae</taxon>
        <taxon>Periconiaceae</taxon>
        <taxon>Periconia</taxon>
    </lineage>
</organism>
<evidence type="ECO:0000313" key="2">
    <source>
        <dbReference type="EMBL" id="CAI6336787.1"/>
    </source>
</evidence>
<evidence type="ECO:0000256" key="1">
    <source>
        <dbReference type="SAM" id="Phobius"/>
    </source>
</evidence>
<sequence>MHEPFGVDQPRKVFLYFISTLCNWVILKLCTHGMARLEHDNSIPVELSMKFVSDASCTYTSVHGGLFKVSLTFVFSNTFCGLTNVGIPSIVAVIPGSAVRARSFWR</sequence>
<comment type="caution">
    <text evidence="2">The sequence shown here is derived from an EMBL/GenBank/DDBJ whole genome shotgun (WGS) entry which is preliminary data.</text>
</comment>
<accession>A0A9W4XWY6</accession>
<dbReference type="EMBL" id="CAOQHR010000007">
    <property type="protein sequence ID" value="CAI6336787.1"/>
    <property type="molecule type" value="Genomic_DNA"/>
</dbReference>
<feature type="transmembrane region" description="Helical" evidence="1">
    <location>
        <begin position="13"/>
        <end position="30"/>
    </location>
</feature>
<keyword evidence="1" id="KW-0812">Transmembrane</keyword>
<evidence type="ECO:0000313" key="3">
    <source>
        <dbReference type="Proteomes" id="UP001152607"/>
    </source>
</evidence>
<dbReference type="Proteomes" id="UP001152607">
    <property type="component" value="Unassembled WGS sequence"/>
</dbReference>
<protein>
    <submittedName>
        <fullName evidence="2">Uncharacterized protein</fullName>
    </submittedName>
</protein>
<keyword evidence="3" id="KW-1185">Reference proteome</keyword>
<reference evidence="2" key="1">
    <citation type="submission" date="2023-01" db="EMBL/GenBank/DDBJ databases">
        <authorList>
            <person name="Van Ghelder C."/>
            <person name="Rancurel C."/>
        </authorList>
    </citation>
    <scope>NUCLEOTIDE SEQUENCE</scope>
    <source>
        <strain evidence="2">CNCM I-4278</strain>
    </source>
</reference>
<proteinExistence type="predicted"/>
<gene>
    <name evidence="2" type="ORF">PDIGIT_LOCUS9893</name>
</gene>
<dbReference type="AlphaFoldDB" id="A0A9W4XWY6"/>
<keyword evidence="1" id="KW-1133">Transmembrane helix</keyword>
<keyword evidence="1" id="KW-0472">Membrane</keyword>
<name>A0A9W4XWY6_9PLEO</name>